<dbReference type="PANTHER" id="PTHR40633:SF1">
    <property type="entry name" value="GPI ANCHORED SERINE-THREONINE RICH PROTEIN (AFU_ORTHOLOGUE AFUA_1G03630)"/>
    <property type="match status" value="1"/>
</dbReference>
<keyword evidence="6" id="KW-1185">Reference proteome</keyword>
<comment type="caution">
    <text evidence="5">The sequence shown here is derived from an EMBL/GenBank/DDBJ whole genome shotgun (WGS) entry which is preliminary data.</text>
</comment>
<sequence>MRFSATIVALAALASSVVAQTAGFDVMTSPTQDQEIPAGSSFDIVWTPGSVEGTISITLMQGEAPKLLLLGETVASGIKNSLGKFKWTVPSTSAFKTYGFQLTLDSDPTTFQRSFPFHITGGSSSSSSANDTSTAAPTKNSTSSTASATSTSSSSKKSSSTAHATSTANSTSSSSAAPTAGPSSNLTSTLTTVSAPKTGSPTGGSPSSTGSNAPVTSKSAAAGNAISGGLAMVGGLVIAFAL</sequence>
<feature type="signal peptide" evidence="3">
    <location>
        <begin position="1"/>
        <end position="19"/>
    </location>
</feature>
<dbReference type="RefSeq" id="XP_031869388.1">
    <property type="nucleotide sequence ID" value="XM_032014707.1"/>
</dbReference>
<organism evidence="5 6">
    <name type="scientific">Venustampulla echinocandica</name>
    <dbReference type="NCBI Taxonomy" id="2656787"/>
    <lineage>
        <taxon>Eukaryota</taxon>
        <taxon>Fungi</taxon>
        <taxon>Dikarya</taxon>
        <taxon>Ascomycota</taxon>
        <taxon>Pezizomycotina</taxon>
        <taxon>Leotiomycetes</taxon>
        <taxon>Helotiales</taxon>
        <taxon>Pleuroascaceae</taxon>
        <taxon>Venustampulla</taxon>
    </lineage>
</organism>
<keyword evidence="1 3" id="KW-0732">Signal</keyword>
<evidence type="ECO:0000313" key="5">
    <source>
        <dbReference type="EMBL" id="RDL36732.1"/>
    </source>
</evidence>
<dbReference type="AlphaFoldDB" id="A0A370TMI1"/>
<dbReference type="Proteomes" id="UP000254866">
    <property type="component" value="Unassembled WGS sequence"/>
</dbReference>
<dbReference type="InterPro" id="IPR052982">
    <property type="entry name" value="SRP1/TIP1-like"/>
</dbReference>
<name>A0A370TMI1_9HELO</name>
<dbReference type="GeneID" id="43598933"/>
<feature type="region of interest" description="Disordered" evidence="2">
    <location>
        <begin position="120"/>
        <end position="218"/>
    </location>
</feature>
<dbReference type="Pfam" id="PF10342">
    <property type="entry name" value="Kre9_KNH"/>
    <property type="match status" value="1"/>
</dbReference>
<reference evidence="5 6" key="1">
    <citation type="journal article" date="2018" name="IMA Fungus">
        <title>IMA Genome-F 9: Draft genome sequence of Annulohypoxylon stygium, Aspergillus mulundensis, Berkeleyomyces basicola (syn. Thielaviopsis basicola), Ceratocystis smalleyi, two Cercospora beticola strains, Coleophoma cylindrospora, Fusarium fracticaudum, Phialophora cf. hyalina, and Morchella septimelata.</title>
        <authorList>
            <person name="Wingfield B.D."/>
            <person name="Bills G.F."/>
            <person name="Dong Y."/>
            <person name="Huang W."/>
            <person name="Nel W.J."/>
            <person name="Swalarsk-Parry B.S."/>
            <person name="Vaghefi N."/>
            <person name="Wilken P.M."/>
            <person name="An Z."/>
            <person name="de Beer Z.W."/>
            <person name="De Vos L."/>
            <person name="Chen L."/>
            <person name="Duong T.A."/>
            <person name="Gao Y."/>
            <person name="Hammerbacher A."/>
            <person name="Kikkert J.R."/>
            <person name="Li Y."/>
            <person name="Li H."/>
            <person name="Li K."/>
            <person name="Li Q."/>
            <person name="Liu X."/>
            <person name="Ma X."/>
            <person name="Naidoo K."/>
            <person name="Pethybridge S.J."/>
            <person name="Sun J."/>
            <person name="Steenkamp E.T."/>
            <person name="van der Nest M.A."/>
            <person name="van Wyk S."/>
            <person name="Wingfield M.J."/>
            <person name="Xiong C."/>
            <person name="Yue Q."/>
            <person name="Zhang X."/>
        </authorList>
    </citation>
    <scope>NUCLEOTIDE SEQUENCE [LARGE SCALE GENOMIC DNA]</scope>
    <source>
        <strain evidence="5 6">BP 5553</strain>
    </source>
</reference>
<feature type="compositionally biased region" description="Low complexity" evidence="2">
    <location>
        <begin position="123"/>
        <end position="211"/>
    </location>
</feature>
<evidence type="ECO:0000256" key="2">
    <source>
        <dbReference type="SAM" id="MobiDB-lite"/>
    </source>
</evidence>
<dbReference type="EMBL" id="NPIC01000004">
    <property type="protein sequence ID" value="RDL36732.1"/>
    <property type="molecule type" value="Genomic_DNA"/>
</dbReference>
<dbReference type="STRING" id="2656787.A0A370TMI1"/>
<gene>
    <name evidence="5" type="ORF">BP5553_06084</name>
</gene>
<feature type="domain" description="Yeast cell wall synthesis Kre9/Knh1-like N-terminal" evidence="4">
    <location>
        <begin position="29"/>
        <end position="119"/>
    </location>
</feature>
<evidence type="ECO:0000313" key="6">
    <source>
        <dbReference type="Proteomes" id="UP000254866"/>
    </source>
</evidence>
<evidence type="ECO:0000256" key="1">
    <source>
        <dbReference type="ARBA" id="ARBA00022729"/>
    </source>
</evidence>
<dbReference type="InterPro" id="IPR018466">
    <property type="entry name" value="Kre9/Knh1-like_N"/>
</dbReference>
<dbReference type="PANTHER" id="PTHR40633">
    <property type="entry name" value="MATRIX PROTEIN, PUTATIVE (AFU_ORTHOLOGUE AFUA_8G05410)-RELATED"/>
    <property type="match status" value="1"/>
</dbReference>
<accession>A0A370TMI1</accession>
<feature type="chain" id="PRO_5016645583" description="Yeast cell wall synthesis Kre9/Knh1-like N-terminal domain-containing protein" evidence="3">
    <location>
        <begin position="20"/>
        <end position="242"/>
    </location>
</feature>
<dbReference type="OrthoDB" id="2260257at2759"/>
<evidence type="ECO:0000259" key="4">
    <source>
        <dbReference type="Pfam" id="PF10342"/>
    </source>
</evidence>
<evidence type="ECO:0000256" key="3">
    <source>
        <dbReference type="SAM" id="SignalP"/>
    </source>
</evidence>
<protein>
    <recommendedName>
        <fullName evidence="4">Yeast cell wall synthesis Kre9/Knh1-like N-terminal domain-containing protein</fullName>
    </recommendedName>
</protein>
<proteinExistence type="predicted"/>